<keyword evidence="3" id="KW-1185">Reference proteome</keyword>
<evidence type="ECO:0000259" key="1">
    <source>
        <dbReference type="Pfam" id="PF09361"/>
    </source>
</evidence>
<proteinExistence type="predicted"/>
<feature type="domain" description="Phasin" evidence="1">
    <location>
        <begin position="30"/>
        <end position="120"/>
    </location>
</feature>
<dbReference type="EMBL" id="LMTR01000066">
    <property type="protein sequence ID" value="KWT67115.1"/>
    <property type="molecule type" value="Genomic_DNA"/>
</dbReference>
<dbReference type="OrthoDB" id="7856369at2"/>
<sequence length="123" mass="13934">MSDKPQFEFPEAVRELAERNVEQARTAYNQFIDMARKVQDTLATSQGAVTSSAAEMQSQIAKFAEQNIQASFSFATDLSRARDLKEYMEIQQRYAQKQMQTFAHQAHVLGRLVSEAAQKAQGR</sequence>
<evidence type="ECO:0000313" key="2">
    <source>
        <dbReference type="EMBL" id="KWT67115.1"/>
    </source>
</evidence>
<accession>A0A109BEK8</accession>
<dbReference type="InterPro" id="IPR018968">
    <property type="entry name" value="Phasin"/>
</dbReference>
<dbReference type="Proteomes" id="UP000059074">
    <property type="component" value="Unassembled WGS sequence"/>
</dbReference>
<organism evidence="2 3">
    <name type="scientific">Hyphomicrobium sulfonivorans</name>
    <dbReference type="NCBI Taxonomy" id="121290"/>
    <lineage>
        <taxon>Bacteria</taxon>
        <taxon>Pseudomonadati</taxon>
        <taxon>Pseudomonadota</taxon>
        <taxon>Alphaproteobacteria</taxon>
        <taxon>Hyphomicrobiales</taxon>
        <taxon>Hyphomicrobiaceae</taxon>
        <taxon>Hyphomicrobium</taxon>
    </lineage>
</organism>
<dbReference type="RefSeq" id="WP_068462219.1">
    <property type="nucleotide sequence ID" value="NZ_JAEFBX010000006.1"/>
</dbReference>
<protein>
    <submittedName>
        <fullName evidence="2">Phasin</fullName>
    </submittedName>
</protein>
<dbReference type="Pfam" id="PF09361">
    <property type="entry name" value="Phasin_2"/>
    <property type="match status" value="1"/>
</dbReference>
<gene>
    <name evidence="2" type="ORF">APY04_2102</name>
</gene>
<dbReference type="PATRIC" id="fig|121290.4.peg.1394"/>
<evidence type="ECO:0000313" key="3">
    <source>
        <dbReference type="Proteomes" id="UP000059074"/>
    </source>
</evidence>
<name>A0A109BEK8_HYPSL</name>
<reference evidence="2 3" key="1">
    <citation type="submission" date="2015-10" db="EMBL/GenBank/DDBJ databases">
        <title>Transcriptomic analysis of a linuron degrading triple-species bacterial consortium.</title>
        <authorList>
            <person name="Albers P."/>
        </authorList>
    </citation>
    <scope>NUCLEOTIDE SEQUENCE [LARGE SCALE GENOMIC DNA]</scope>
    <source>
        <strain evidence="2 3">WDL6</strain>
    </source>
</reference>
<dbReference type="STRING" id="121290.APY04_2102"/>
<dbReference type="AlphaFoldDB" id="A0A109BEK8"/>
<comment type="caution">
    <text evidence="2">The sequence shown here is derived from an EMBL/GenBank/DDBJ whole genome shotgun (WGS) entry which is preliminary data.</text>
</comment>